<keyword evidence="3" id="KW-1185">Reference proteome</keyword>
<keyword evidence="1" id="KW-0812">Transmembrane</keyword>
<proteinExistence type="predicted"/>
<evidence type="ECO:0000313" key="2">
    <source>
        <dbReference type="EMBL" id="QXT38783.1"/>
    </source>
</evidence>
<keyword evidence="1" id="KW-0472">Membrane</keyword>
<organism evidence="2 3">
    <name type="scientific">Gymnodinialimonas ceratoperidinii</name>
    <dbReference type="NCBI Taxonomy" id="2856823"/>
    <lineage>
        <taxon>Bacteria</taxon>
        <taxon>Pseudomonadati</taxon>
        <taxon>Pseudomonadota</taxon>
        <taxon>Alphaproteobacteria</taxon>
        <taxon>Rhodobacterales</taxon>
        <taxon>Paracoccaceae</taxon>
        <taxon>Gymnodinialimonas</taxon>
    </lineage>
</organism>
<protein>
    <submittedName>
        <fullName evidence="2">Uncharacterized protein</fullName>
    </submittedName>
</protein>
<feature type="transmembrane region" description="Helical" evidence="1">
    <location>
        <begin position="92"/>
        <end position="112"/>
    </location>
</feature>
<evidence type="ECO:0000256" key="1">
    <source>
        <dbReference type="SAM" id="Phobius"/>
    </source>
</evidence>
<dbReference type="EMBL" id="CP079194">
    <property type="protein sequence ID" value="QXT38783.1"/>
    <property type="molecule type" value="Genomic_DNA"/>
</dbReference>
<sequence>MSESTPETTPETGAANPVLDLLARTPAPELVGGLSIPDLRARPITVRYGEGKPGISALSGATLPLFLGAVLVLLSFIVVINVIRLGEVSLNAGMGIVLPLVIAAFVAGPALLRARAGNLQWRREASIFADRVEVSDRTGEHDVSWSAPLSEFKDVHQAFTYIPARNGEGDGLELEVVHLRHPEAGKSIYVSGTRKVTMGGMSFSDMIKAGREGRKEEVTAAVGDTRNPAVEALVAELVELTGLPLTPDFK</sequence>
<reference evidence="2 3" key="1">
    <citation type="submission" date="2021-07" db="EMBL/GenBank/DDBJ databases">
        <title>A novel Jannaschia species isolated from marine dinoflagellate Ceratoperidinium margalefii.</title>
        <authorList>
            <person name="Jiang Y."/>
            <person name="Li Z."/>
        </authorList>
    </citation>
    <scope>NUCLEOTIDE SEQUENCE [LARGE SCALE GENOMIC DNA]</scope>
    <source>
        <strain evidence="2 3">J12C1-MA-4</strain>
    </source>
</reference>
<accession>A0A8F6Y9Q1</accession>
<gene>
    <name evidence="2" type="ORF">KYE46_12670</name>
</gene>
<dbReference type="Proteomes" id="UP000825009">
    <property type="component" value="Chromosome"/>
</dbReference>
<evidence type="ECO:0000313" key="3">
    <source>
        <dbReference type="Proteomes" id="UP000825009"/>
    </source>
</evidence>
<keyword evidence="1" id="KW-1133">Transmembrane helix</keyword>
<name>A0A8F6Y9Q1_9RHOB</name>
<feature type="transmembrane region" description="Helical" evidence="1">
    <location>
        <begin position="57"/>
        <end position="80"/>
    </location>
</feature>
<dbReference type="RefSeq" id="WP_219000979.1">
    <property type="nucleotide sequence ID" value="NZ_CP079194.1"/>
</dbReference>
<dbReference type="AlphaFoldDB" id="A0A8F6Y9Q1"/>
<dbReference type="KEGG" id="gce:KYE46_12670"/>